<protein>
    <recommendedName>
        <fullName evidence="2">Fibrobacter succinogenes major paralogous domain-containing protein</fullName>
    </recommendedName>
</protein>
<reference evidence="3" key="2">
    <citation type="journal article" date="2021" name="PeerJ">
        <title>Extensive microbial diversity within the chicken gut microbiome revealed by metagenomics and culture.</title>
        <authorList>
            <person name="Gilroy R."/>
            <person name="Ravi A."/>
            <person name="Getino M."/>
            <person name="Pursley I."/>
            <person name="Horton D.L."/>
            <person name="Alikhan N.F."/>
            <person name="Baker D."/>
            <person name="Gharbi K."/>
            <person name="Hall N."/>
            <person name="Watson M."/>
            <person name="Adriaenssens E.M."/>
            <person name="Foster-Nyarko E."/>
            <person name="Jarju S."/>
            <person name="Secka A."/>
            <person name="Antonio M."/>
            <person name="Oren A."/>
            <person name="Chaudhuri R.R."/>
            <person name="La Ragione R."/>
            <person name="Hildebrand F."/>
            <person name="Pallen M.J."/>
        </authorList>
    </citation>
    <scope>NUCLEOTIDE SEQUENCE</scope>
    <source>
        <strain evidence="3">D5-748</strain>
    </source>
</reference>
<dbReference type="Pfam" id="PF09603">
    <property type="entry name" value="Fib_succ_major"/>
    <property type="match status" value="1"/>
</dbReference>
<comment type="caution">
    <text evidence="3">The sequence shown here is derived from an EMBL/GenBank/DDBJ whole genome shotgun (WGS) entry which is preliminary data.</text>
</comment>
<reference evidence="3" key="1">
    <citation type="submission" date="2020-10" db="EMBL/GenBank/DDBJ databases">
        <authorList>
            <person name="Gilroy R."/>
        </authorList>
    </citation>
    <scope>NUCLEOTIDE SEQUENCE</scope>
    <source>
        <strain evidence="3">D5-748</strain>
    </source>
</reference>
<accession>A0A9D9EE60</accession>
<organism evidence="3 4">
    <name type="scientific">Candidatus Cryptobacteroides merdavium</name>
    <dbReference type="NCBI Taxonomy" id="2840769"/>
    <lineage>
        <taxon>Bacteria</taxon>
        <taxon>Pseudomonadati</taxon>
        <taxon>Bacteroidota</taxon>
        <taxon>Bacteroidia</taxon>
        <taxon>Bacteroidales</taxon>
        <taxon>Candidatus Cryptobacteroides</taxon>
    </lineage>
</organism>
<evidence type="ECO:0000313" key="3">
    <source>
        <dbReference type="EMBL" id="MBO8444620.1"/>
    </source>
</evidence>
<gene>
    <name evidence="3" type="ORF">IAC23_02845</name>
</gene>
<evidence type="ECO:0000256" key="1">
    <source>
        <dbReference type="SAM" id="MobiDB-lite"/>
    </source>
</evidence>
<name>A0A9D9EE60_9BACT</name>
<dbReference type="NCBIfam" id="TIGR02145">
    <property type="entry name" value="Fib_succ_major"/>
    <property type="match status" value="1"/>
</dbReference>
<dbReference type="AlphaFoldDB" id="A0A9D9EE60"/>
<proteinExistence type="predicted"/>
<dbReference type="Proteomes" id="UP000823619">
    <property type="component" value="Unassembled WGS sequence"/>
</dbReference>
<feature type="compositionally biased region" description="Gly residues" evidence="1">
    <location>
        <begin position="16"/>
        <end position="30"/>
    </location>
</feature>
<evidence type="ECO:0000313" key="4">
    <source>
        <dbReference type="Proteomes" id="UP000823619"/>
    </source>
</evidence>
<evidence type="ECO:0000259" key="2">
    <source>
        <dbReference type="Pfam" id="PF09603"/>
    </source>
</evidence>
<feature type="domain" description="Fibrobacter succinogenes major paralogous" evidence="2">
    <location>
        <begin position="58"/>
        <end position="291"/>
    </location>
</feature>
<sequence length="294" mass="31640">MAALTLACSTEDPEGNGTGNGNGNGTGTGNGNETYVENADGTFTYHGATYKTVTLSNGSVWMAEPLRHVPEGFTPSADPEDDNAHIWYPYENADGTAAAVTDEGTIAEKGYLYDMYAALGGKEVTADNAGTFEGAQGICPPGWHIPTRAEFFALCGLSNKNQDESGNQVNQDALFYDSTYGGGKLTLYNEAGWNYVMSGVRMKSNFGATGRYQATWLSESNSSLTENYGEPALTYMMSSTPYQVSTDDETGEITNIQFFAQMTTFSKTYPEGRVNIAYVSTMSGQQLRCVKDAQ</sequence>
<dbReference type="InterPro" id="IPR011871">
    <property type="entry name" value="Fib_succ_major"/>
</dbReference>
<dbReference type="EMBL" id="JADIMO010000032">
    <property type="protein sequence ID" value="MBO8444620.1"/>
    <property type="molecule type" value="Genomic_DNA"/>
</dbReference>
<feature type="region of interest" description="Disordered" evidence="1">
    <location>
        <begin position="1"/>
        <end position="35"/>
    </location>
</feature>